<keyword evidence="4" id="KW-0804">Transcription</keyword>
<keyword evidence="2" id="KW-0805">Transcription regulation</keyword>
<dbReference type="SUPFAM" id="SSF88659">
    <property type="entry name" value="Sigma3 and sigma4 domains of RNA polymerase sigma factors"/>
    <property type="match status" value="1"/>
</dbReference>
<dbReference type="NCBIfam" id="TIGR02937">
    <property type="entry name" value="sigma70-ECF"/>
    <property type="match status" value="1"/>
</dbReference>
<dbReference type="InterPro" id="IPR013249">
    <property type="entry name" value="RNA_pol_sigma70_r4_t2"/>
</dbReference>
<dbReference type="Pfam" id="PF08281">
    <property type="entry name" value="Sigma70_r4_2"/>
    <property type="match status" value="1"/>
</dbReference>
<organism evidence="7 8">
    <name type="scientific">Comamonas testosteroni TK102</name>
    <dbReference type="NCBI Taxonomy" id="1392005"/>
    <lineage>
        <taxon>Bacteria</taxon>
        <taxon>Pseudomonadati</taxon>
        <taxon>Pseudomonadota</taxon>
        <taxon>Betaproteobacteria</taxon>
        <taxon>Burkholderiales</taxon>
        <taxon>Comamonadaceae</taxon>
        <taxon>Comamonas</taxon>
    </lineage>
</organism>
<reference evidence="7 8" key="1">
    <citation type="journal article" date="2014" name="Genome Announc.">
        <title>Complete Genome Sequence of Polychlorinated Biphenyl Degrader Comamonas testosteroni TK102 (NBRC 109938).</title>
        <authorList>
            <person name="Fukuda K."/>
            <person name="Hosoyama A."/>
            <person name="Tsuchikane K."/>
            <person name="Ohji S."/>
            <person name="Yamazoe A."/>
            <person name="Fujita N."/>
            <person name="Shintani M."/>
            <person name="Kimbara K."/>
        </authorList>
    </citation>
    <scope>NUCLEOTIDE SEQUENCE [LARGE SCALE GENOMIC DNA]</scope>
    <source>
        <strain evidence="7">TK102</strain>
    </source>
</reference>
<proteinExistence type="inferred from homology"/>
<gene>
    <name evidence="7" type="ORF">O987_22550</name>
</gene>
<dbReference type="PANTHER" id="PTHR43133">
    <property type="entry name" value="RNA POLYMERASE ECF-TYPE SIGMA FACTO"/>
    <property type="match status" value="1"/>
</dbReference>
<dbReference type="SUPFAM" id="SSF88946">
    <property type="entry name" value="Sigma2 domain of RNA polymerase sigma factors"/>
    <property type="match status" value="1"/>
</dbReference>
<evidence type="ECO:0000313" key="7">
    <source>
        <dbReference type="EMBL" id="AIJ48598.1"/>
    </source>
</evidence>
<dbReference type="Proteomes" id="UP000028782">
    <property type="component" value="Chromosome"/>
</dbReference>
<dbReference type="InterPro" id="IPR014284">
    <property type="entry name" value="RNA_pol_sigma-70_dom"/>
</dbReference>
<keyword evidence="3" id="KW-0731">Sigma factor</keyword>
<dbReference type="PANTHER" id="PTHR43133:SF63">
    <property type="entry name" value="RNA POLYMERASE SIGMA FACTOR FECI-RELATED"/>
    <property type="match status" value="1"/>
</dbReference>
<evidence type="ECO:0000259" key="5">
    <source>
        <dbReference type="Pfam" id="PF04542"/>
    </source>
</evidence>
<dbReference type="GO" id="GO:0016987">
    <property type="term" value="F:sigma factor activity"/>
    <property type="evidence" value="ECO:0007669"/>
    <property type="project" value="UniProtKB-KW"/>
</dbReference>
<dbReference type="RefSeq" id="WP_043374711.1">
    <property type="nucleotide sequence ID" value="NZ_CP006704.1"/>
</dbReference>
<dbReference type="HOGENOM" id="CLU_047691_12_3_4"/>
<sequence length="182" mass="20010">MLAHYYRELLRFLQGAVRDRDTAADLAQESYARVLAVQQSGETITEPRALLYRTARNLVIDQYRRSEVRNTYAAAEGDSFIDAADLASGPEALEPEVAAMSSQTVDALLAAIGELPLRCREAFILHKFDGLSQPEVARQMGISLTMVERHIKLGMQACRACQERMQGGADSPSPGVQPRSGQ</sequence>
<dbReference type="InterPro" id="IPR036388">
    <property type="entry name" value="WH-like_DNA-bd_sf"/>
</dbReference>
<dbReference type="Gene3D" id="1.10.10.10">
    <property type="entry name" value="Winged helix-like DNA-binding domain superfamily/Winged helix DNA-binding domain"/>
    <property type="match status" value="1"/>
</dbReference>
<dbReference type="Pfam" id="PF04542">
    <property type="entry name" value="Sigma70_r2"/>
    <property type="match status" value="1"/>
</dbReference>
<accession>A0A076PSA9</accession>
<protein>
    <submittedName>
        <fullName evidence="7">RNA polymerase sigma factor</fullName>
    </submittedName>
</protein>
<dbReference type="GO" id="GO:0003677">
    <property type="term" value="F:DNA binding"/>
    <property type="evidence" value="ECO:0007669"/>
    <property type="project" value="InterPro"/>
</dbReference>
<evidence type="ECO:0000256" key="2">
    <source>
        <dbReference type="ARBA" id="ARBA00023015"/>
    </source>
</evidence>
<dbReference type="InterPro" id="IPR013325">
    <property type="entry name" value="RNA_pol_sigma_r2"/>
</dbReference>
<evidence type="ECO:0000313" key="8">
    <source>
        <dbReference type="Proteomes" id="UP000028782"/>
    </source>
</evidence>
<dbReference type="GO" id="GO:0006352">
    <property type="term" value="P:DNA-templated transcription initiation"/>
    <property type="evidence" value="ECO:0007669"/>
    <property type="project" value="InterPro"/>
</dbReference>
<dbReference type="EMBL" id="CP006704">
    <property type="protein sequence ID" value="AIJ48598.1"/>
    <property type="molecule type" value="Genomic_DNA"/>
</dbReference>
<evidence type="ECO:0000256" key="1">
    <source>
        <dbReference type="ARBA" id="ARBA00010641"/>
    </source>
</evidence>
<dbReference type="InterPro" id="IPR039425">
    <property type="entry name" value="RNA_pol_sigma-70-like"/>
</dbReference>
<evidence type="ECO:0000256" key="3">
    <source>
        <dbReference type="ARBA" id="ARBA00023082"/>
    </source>
</evidence>
<evidence type="ECO:0000259" key="6">
    <source>
        <dbReference type="Pfam" id="PF08281"/>
    </source>
</evidence>
<dbReference type="InterPro" id="IPR007627">
    <property type="entry name" value="RNA_pol_sigma70_r2"/>
</dbReference>
<dbReference type="InterPro" id="IPR013324">
    <property type="entry name" value="RNA_pol_sigma_r3/r4-like"/>
</dbReference>
<dbReference type="KEGG" id="ctes:O987_22550"/>
<name>A0A076PSA9_COMTE</name>
<comment type="similarity">
    <text evidence="1">Belongs to the sigma-70 factor family. ECF subfamily.</text>
</comment>
<evidence type="ECO:0000256" key="4">
    <source>
        <dbReference type="ARBA" id="ARBA00023163"/>
    </source>
</evidence>
<feature type="domain" description="RNA polymerase sigma factor 70 region 4 type 2" evidence="6">
    <location>
        <begin position="107"/>
        <end position="158"/>
    </location>
</feature>
<dbReference type="AlphaFoldDB" id="A0A076PSA9"/>
<dbReference type="Gene3D" id="1.10.1740.10">
    <property type="match status" value="1"/>
</dbReference>
<feature type="domain" description="RNA polymerase sigma-70 region 2" evidence="5">
    <location>
        <begin position="3"/>
        <end position="66"/>
    </location>
</feature>